<accession>A0ACC2L3M1</accession>
<keyword evidence="2" id="KW-1185">Reference proteome</keyword>
<sequence length="86" mass="9491">MFSFAALQTSVLAAATSHEASQWQLKWDLELVNIIFGAVFNCGLANLFMTWCASVKGPIFVASFPPLGLVFTTIFETMFLALLDRL</sequence>
<organism evidence="1 2">
    <name type="scientific">Persea americana</name>
    <name type="common">Avocado</name>
    <dbReference type="NCBI Taxonomy" id="3435"/>
    <lineage>
        <taxon>Eukaryota</taxon>
        <taxon>Viridiplantae</taxon>
        <taxon>Streptophyta</taxon>
        <taxon>Embryophyta</taxon>
        <taxon>Tracheophyta</taxon>
        <taxon>Spermatophyta</taxon>
        <taxon>Magnoliopsida</taxon>
        <taxon>Magnoliidae</taxon>
        <taxon>Laurales</taxon>
        <taxon>Lauraceae</taxon>
        <taxon>Persea</taxon>
    </lineage>
</organism>
<gene>
    <name evidence="1" type="ORF">MRB53_021170</name>
</gene>
<name>A0ACC2L3M1_PERAE</name>
<reference evidence="1 2" key="1">
    <citation type="journal article" date="2022" name="Hortic Res">
        <title>A haplotype resolved chromosomal level avocado genome allows analysis of novel avocado genes.</title>
        <authorList>
            <person name="Nath O."/>
            <person name="Fletcher S.J."/>
            <person name="Hayward A."/>
            <person name="Shaw L.M."/>
            <person name="Masouleh A.K."/>
            <person name="Furtado A."/>
            <person name="Henry R.J."/>
            <person name="Mitter N."/>
        </authorList>
    </citation>
    <scope>NUCLEOTIDE SEQUENCE [LARGE SCALE GENOMIC DNA]</scope>
    <source>
        <strain evidence="2">cv. Hass</strain>
    </source>
</reference>
<protein>
    <submittedName>
        <fullName evidence="1">Uncharacterized protein</fullName>
    </submittedName>
</protein>
<evidence type="ECO:0000313" key="2">
    <source>
        <dbReference type="Proteomes" id="UP001234297"/>
    </source>
</evidence>
<dbReference type="Proteomes" id="UP001234297">
    <property type="component" value="Chromosome 6"/>
</dbReference>
<evidence type="ECO:0000313" key="1">
    <source>
        <dbReference type="EMBL" id="KAJ8627863.1"/>
    </source>
</evidence>
<proteinExistence type="predicted"/>
<comment type="caution">
    <text evidence="1">The sequence shown here is derived from an EMBL/GenBank/DDBJ whole genome shotgun (WGS) entry which is preliminary data.</text>
</comment>
<dbReference type="EMBL" id="CM056814">
    <property type="protein sequence ID" value="KAJ8627863.1"/>
    <property type="molecule type" value="Genomic_DNA"/>
</dbReference>